<evidence type="ECO:0000259" key="1">
    <source>
        <dbReference type="Pfam" id="PF01248"/>
    </source>
</evidence>
<evidence type="ECO:0000313" key="3">
    <source>
        <dbReference type="Proteomes" id="UP001054252"/>
    </source>
</evidence>
<sequence>MPGRNKASEDKLSHATQLSALPQERECYEGERLVLLLKSIQRGIESSRALDGNTLPEKIWFKQQFAVGVNDVTRVLERMAPSIEAGSSHHKPNVLCSKRRAPSVQLQAVLLAADCNPKGLTKHLPGLASSRKVPLIFIKDNKMGSLRLGELVKIKTAIAIGVKVQGNTINQIIEQILHGDEVNHGALAELL</sequence>
<evidence type="ECO:0000313" key="2">
    <source>
        <dbReference type="EMBL" id="GKV23324.1"/>
    </source>
</evidence>
<dbReference type="InterPro" id="IPR029064">
    <property type="entry name" value="Ribosomal_eL30-like_sf"/>
</dbReference>
<dbReference type="Pfam" id="PF01248">
    <property type="entry name" value="Ribosomal_L7Ae"/>
    <property type="match status" value="1"/>
</dbReference>
<feature type="domain" description="Ribosomal protein eL8/eL30/eS12/Gadd45" evidence="1">
    <location>
        <begin position="105"/>
        <end position="167"/>
    </location>
</feature>
<gene>
    <name evidence="2" type="ORF">SLEP1_g33067</name>
</gene>
<dbReference type="PANTHER" id="PTHR47903">
    <property type="entry name" value="OS07G0636400 PROTEIN"/>
    <property type="match status" value="1"/>
</dbReference>
<dbReference type="PANTHER" id="PTHR47903:SF2">
    <property type="entry name" value="OS07G0636400 PROTEIN"/>
    <property type="match status" value="1"/>
</dbReference>
<dbReference type="InterPro" id="IPR004038">
    <property type="entry name" value="Ribosomal_eL8/eL30/eS12/Gad45"/>
</dbReference>
<protein>
    <recommendedName>
        <fullName evidence="1">Ribosomal protein eL8/eL30/eS12/Gadd45 domain-containing protein</fullName>
    </recommendedName>
</protein>
<proteinExistence type="predicted"/>
<dbReference type="EMBL" id="BPVZ01000062">
    <property type="protein sequence ID" value="GKV23324.1"/>
    <property type="molecule type" value="Genomic_DNA"/>
</dbReference>
<comment type="caution">
    <text evidence="2">The sequence shown here is derived from an EMBL/GenBank/DDBJ whole genome shotgun (WGS) entry which is preliminary data.</text>
</comment>
<organism evidence="2 3">
    <name type="scientific">Rubroshorea leprosula</name>
    <dbReference type="NCBI Taxonomy" id="152421"/>
    <lineage>
        <taxon>Eukaryota</taxon>
        <taxon>Viridiplantae</taxon>
        <taxon>Streptophyta</taxon>
        <taxon>Embryophyta</taxon>
        <taxon>Tracheophyta</taxon>
        <taxon>Spermatophyta</taxon>
        <taxon>Magnoliopsida</taxon>
        <taxon>eudicotyledons</taxon>
        <taxon>Gunneridae</taxon>
        <taxon>Pentapetalae</taxon>
        <taxon>rosids</taxon>
        <taxon>malvids</taxon>
        <taxon>Malvales</taxon>
        <taxon>Dipterocarpaceae</taxon>
        <taxon>Rubroshorea</taxon>
    </lineage>
</organism>
<dbReference type="Proteomes" id="UP001054252">
    <property type="component" value="Unassembled WGS sequence"/>
</dbReference>
<dbReference type="Gene3D" id="3.30.1330.30">
    <property type="match status" value="1"/>
</dbReference>
<dbReference type="SUPFAM" id="SSF55315">
    <property type="entry name" value="L30e-like"/>
    <property type="match status" value="1"/>
</dbReference>
<name>A0AAV5KFJ7_9ROSI</name>
<keyword evidence="3" id="KW-1185">Reference proteome</keyword>
<reference evidence="2 3" key="1">
    <citation type="journal article" date="2021" name="Commun. Biol.">
        <title>The genome of Shorea leprosula (Dipterocarpaceae) highlights the ecological relevance of drought in aseasonal tropical rainforests.</title>
        <authorList>
            <person name="Ng K.K.S."/>
            <person name="Kobayashi M.J."/>
            <person name="Fawcett J.A."/>
            <person name="Hatakeyama M."/>
            <person name="Paape T."/>
            <person name="Ng C.H."/>
            <person name="Ang C.C."/>
            <person name="Tnah L.H."/>
            <person name="Lee C.T."/>
            <person name="Nishiyama T."/>
            <person name="Sese J."/>
            <person name="O'Brien M.J."/>
            <person name="Copetti D."/>
            <person name="Mohd Noor M.I."/>
            <person name="Ong R.C."/>
            <person name="Putra M."/>
            <person name="Sireger I.Z."/>
            <person name="Indrioko S."/>
            <person name="Kosugi Y."/>
            <person name="Izuno A."/>
            <person name="Isagi Y."/>
            <person name="Lee S.L."/>
            <person name="Shimizu K.K."/>
        </authorList>
    </citation>
    <scope>NUCLEOTIDE SEQUENCE [LARGE SCALE GENOMIC DNA]</scope>
    <source>
        <strain evidence="2">214</strain>
    </source>
</reference>
<dbReference type="AlphaFoldDB" id="A0AAV5KFJ7"/>
<accession>A0AAV5KFJ7</accession>